<evidence type="ECO:0000313" key="4">
    <source>
        <dbReference type="Proteomes" id="UP001430584"/>
    </source>
</evidence>
<gene>
    <name evidence="1" type="ORF">SLS55_009556</name>
    <name evidence="2" type="ORF">UCDDS831_g01273</name>
</gene>
<accession>A0A0G2GTL6</accession>
<evidence type="ECO:0000313" key="2">
    <source>
        <dbReference type="EMBL" id="KKY26613.1"/>
    </source>
</evidence>
<dbReference type="AlphaFoldDB" id="A0A0G2GTL6"/>
<reference evidence="2 3" key="2">
    <citation type="submission" date="2015-05" db="EMBL/GenBank/DDBJ databases">
        <title>Distinctive expansion of gene families associated with plant cell wall degradation and secondary metabolism in the genomes of grapevine trunk pathogens.</title>
        <authorList>
            <person name="Lawrence D.P."/>
            <person name="Travadon R."/>
            <person name="Rolshausen P.E."/>
            <person name="Baumgartner K."/>
        </authorList>
    </citation>
    <scope>NUCLEOTIDE SEQUENCE [LARGE SCALE GENOMIC DNA]</scope>
    <source>
        <strain evidence="2">DS831</strain>
    </source>
</reference>
<proteinExistence type="predicted"/>
<keyword evidence="4" id="KW-1185">Reference proteome</keyword>
<dbReference type="EMBL" id="LAQI01000031">
    <property type="protein sequence ID" value="KKY26613.1"/>
    <property type="molecule type" value="Genomic_DNA"/>
</dbReference>
<reference evidence="1 4" key="3">
    <citation type="submission" date="2024-02" db="EMBL/GenBank/DDBJ databases">
        <title>De novo assembly and annotation of 12 fungi associated with fruit tree decline syndrome in Ontario, Canada.</title>
        <authorList>
            <person name="Sulman M."/>
            <person name="Ellouze W."/>
            <person name="Ilyukhin E."/>
        </authorList>
    </citation>
    <scope>NUCLEOTIDE SEQUENCE [LARGE SCALE GENOMIC DNA]</scope>
    <source>
        <strain evidence="1 4">FDS-637</strain>
    </source>
</reference>
<dbReference type="Proteomes" id="UP001430584">
    <property type="component" value="Unassembled WGS sequence"/>
</dbReference>
<dbReference type="GeneID" id="92013641"/>
<reference evidence="2 3" key="1">
    <citation type="submission" date="2015-03" db="EMBL/GenBank/DDBJ databases">
        <authorList>
            <person name="Morales-Cruz A."/>
            <person name="Amrine K.C."/>
            <person name="Cantu D."/>
        </authorList>
    </citation>
    <scope>NUCLEOTIDE SEQUENCE [LARGE SCALE GENOMIC DNA]</scope>
    <source>
        <strain evidence="2">DS831</strain>
    </source>
</reference>
<dbReference type="RefSeq" id="XP_066628900.1">
    <property type="nucleotide sequence ID" value="XM_066780954.1"/>
</dbReference>
<dbReference type="Proteomes" id="UP000034182">
    <property type="component" value="Unassembled WGS sequence"/>
</dbReference>
<organism evidence="2 3">
    <name type="scientific">Diplodia seriata</name>
    <dbReference type="NCBI Taxonomy" id="420778"/>
    <lineage>
        <taxon>Eukaryota</taxon>
        <taxon>Fungi</taxon>
        <taxon>Dikarya</taxon>
        <taxon>Ascomycota</taxon>
        <taxon>Pezizomycotina</taxon>
        <taxon>Dothideomycetes</taxon>
        <taxon>Dothideomycetes incertae sedis</taxon>
        <taxon>Botryosphaeriales</taxon>
        <taxon>Botryosphaeriaceae</taxon>
        <taxon>Diplodia</taxon>
    </lineage>
</organism>
<name>A0A0G2GTL6_9PEZI</name>
<comment type="caution">
    <text evidence="2">The sequence shown here is derived from an EMBL/GenBank/DDBJ whole genome shotgun (WGS) entry which is preliminary data.</text>
</comment>
<dbReference type="EMBL" id="JAJVCZ030000010">
    <property type="protein sequence ID" value="KAL0255029.1"/>
    <property type="molecule type" value="Genomic_DNA"/>
</dbReference>
<protein>
    <recommendedName>
        <fullName evidence="5">Ring finger-like protein</fullName>
    </recommendedName>
</protein>
<evidence type="ECO:0000313" key="3">
    <source>
        <dbReference type="Proteomes" id="UP000034182"/>
    </source>
</evidence>
<sequence length="258" mass="27933">MAACVACQSPLILEVDYSDSEDDVQMGGSSSAAASAKKTVPDDVHLNCGCHYHWECLLDAYSVTDCPNCQASIVSTAPDGGQQVLSHIHNEGGQQQNVDILPLLSEEGYLKAYPEERKCRAFLEFCREGDYDAVIAMLQDDDSDGSDDEDAMQDGPKMDILRYQDTLGDMQSGLHAAVQGGSQEIVWLLLLLASKLDLSQFPQEVFDIAKQFGVEREDQAGKEDIRTLKDAQGRTAEALAAELGGVWAGWPGTGRLGV</sequence>
<evidence type="ECO:0000313" key="1">
    <source>
        <dbReference type="EMBL" id="KAL0255029.1"/>
    </source>
</evidence>
<evidence type="ECO:0008006" key="5">
    <source>
        <dbReference type="Google" id="ProtNLM"/>
    </source>
</evidence>